<evidence type="ECO:0000256" key="3">
    <source>
        <dbReference type="SAM" id="MobiDB-lite"/>
    </source>
</evidence>
<feature type="compositionally biased region" description="Basic and acidic residues" evidence="3">
    <location>
        <begin position="1"/>
        <end position="10"/>
    </location>
</feature>
<dbReference type="InterPro" id="IPR003812">
    <property type="entry name" value="Fido"/>
</dbReference>
<dbReference type="InterPro" id="IPR040198">
    <property type="entry name" value="Fido_containing"/>
</dbReference>
<dbReference type="EMBL" id="JABEYC010001029">
    <property type="protein sequence ID" value="KAF4970364.1"/>
    <property type="molecule type" value="Genomic_DNA"/>
</dbReference>
<name>A0A8H4U6A9_9HYPO</name>
<keyword evidence="2" id="KW-0067">ATP-binding</keyword>
<feature type="domain" description="Fido" evidence="4">
    <location>
        <begin position="209"/>
        <end position="377"/>
    </location>
</feature>
<dbReference type="PANTHER" id="PTHR13504">
    <property type="entry name" value="FIDO DOMAIN-CONTAINING PROTEIN DDB_G0283145"/>
    <property type="match status" value="1"/>
</dbReference>
<dbReference type="Pfam" id="PF02661">
    <property type="entry name" value="Fic"/>
    <property type="match status" value="1"/>
</dbReference>
<dbReference type="PROSITE" id="PS51459">
    <property type="entry name" value="FIDO"/>
    <property type="match status" value="1"/>
</dbReference>
<dbReference type="Proteomes" id="UP000635477">
    <property type="component" value="Unassembled WGS sequence"/>
</dbReference>
<evidence type="ECO:0000313" key="6">
    <source>
        <dbReference type="Proteomes" id="UP000635477"/>
    </source>
</evidence>
<feature type="region of interest" description="Disordered" evidence="3">
    <location>
        <begin position="1"/>
        <end position="22"/>
    </location>
</feature>
<keyword evidence="6" id="KW-1185">Reference proteome</keyword>
<dbReference type="OrthoDB" id="439046at2759"/>
<dbReference type="GO" id="GO:0005524">
    <property type="term" value="F:ATP binding"/>
    <property type="evidence" value="ECO:0007669"/>
    <property type="project" value="UniProtKB-KW"/>
</dbReference>
<keyword evidence="2" id="KW-0547">Nucleotide-binding</keyword>
<sequence>MPPDLERKNLVDSSEGLEADSVSSGNAIKSTSIPLGRSIRLLISSSLLGNGSVCTQSLRGIKATFTIGMDDAYDYSILEGMDPDDLHAEFKTYVADVAKFLKTSVSKENTLDQYFTDMLARMVFNSNMIENAGGGYDITFKLCKEVFDGNVVEDIIERHPDYEAHKRDLVRKNLPTGMDAVLRSRREIVQHAKATSYIFQSICIKGNDLTEEIILETHRILAHKVNTEDGTSWTQYAGVYRQCPVMAGLHQYMDHGRVPSAMKTMIRDLETDIQAAVETGEIDPVALAAKYCHIFVNIHPFLDGNGRMCRLILNAILLKYGGGLVCIGEDGKDRDEYEKIAVSASFKEASHQDDDYEGVPESMKPKPYKELASFTLRHARNNMRKVFHRHRS</sequence>
<feature type="binding site" evidence="2">
    <location>
        <begin position="303"/>
        <end position="310"/>
    </location>
    <ligand>
        <name>ATP</name>
        <dbReference type="ChEBI" id="CHEBI:30616"/>
    </ligand>
</feature>
<evidence type="ECO:0000256" key="2">
    <source>
        <dbReference type="PIRSR" id="PIRSR640198-2"/>
    </source>
</evidence>
<reference evidence="5" key="2">
    <citation type="submission" date="2020-05" db="EMBL/GenBank/DDBJ databases">
        <authorList>
            <person name="Kim H.-S."/>
            <person name="Proctor R.H."/>
            <person name="Brown D.W."/>
        </authorList>
    </citation>
    <scope>NUCLEOTIDE SEQUENCE</scope>
    <source>
        <strain evidence="5">NRRL 22465</strain>
    </source>
</reference>
<proteinExistence type="predicted"/>
<dbReference type="PANTHER" id="PTHR13504:SF38">
    <property type="entry name" value="FIDO DOMAIN-CONTAINING PROTEIN"/>
    <property type="match status" value="1"/>
</dbReference>
<protein>
    <recommendedName>
        <fullName evidence="4">Fido domain-containing protein</fullName>
    </recommendedName>
</protein>
<dbReference type="Gene3D" id="1.10.3290.10">
    <property type="entry name" value="Fido-like domain"/>
    <property type="match status" value="1"/>
</dbReference>
<dbReference type="SUPFAM" id="SSF140931">
    <property type="entry name" value="Fic-like"/>
    <property type="match status" value="1"/>
</dbReference>
<feature type="active site" evidence="1">
    <location>
        <position position="299"/>
    </location>
</feature>
<reference evidence="5" key="1">
    <citation type="journal article" date="2020" name="BMC Genomics">
        <title>Correction to: Identification and distribution of gene clusters required for synthesis of sphingolipid metabolism inhibitors in diverse species of the filamentous fungus Fusarium.</title>
        <authorList>
            <person name="Kim H.S."/>
            <person name="Lohmar J.M."/>
            <person name="Busman M."/>
            <person name="Brown D.W."/>
            <person name="Naumann T.A."/>
            <person name="Divon H.H."/>
            <person name="Lysoe E."/>
            <person name="Uhlig S."/>
            <person name="Proctor R.H."/>
        </authorList>
    </citation>
    <scope>NUCLEOTIDE SEQUENCE</scope>
    <source>
        <strain evidence="5">NRRL 22465</strain>
    </source>
</reference>
<dbReference type="InterPro" id="IPR036597">
    <property type="entry name" value="Fido-like_dom_sf"/>
</dbReference>
<comment type="caution">
    <text evidence="5">The sequence shown here is derived from an EMBL/GenBank/DDBJ whole genome shotgun (WGS) entry which is preliminary data.</text>
</comment>
<evidence type="ECO:0000259" key="4">
    <source>
        <dbReference type="PROSITE" id="PS51459"/>
    </source>
</evidence>
<evidence type="ECO:0000313" key="5">
    <source>
        <dbReference type="EMBL" id="KAF4970364.1"/>
    </source>
</evidence>
<organism evidence="5 6">
    <name type="scientific">Fusarium zealandicum</name>
    <dbReference type="NCBI Taxonomy" id="1053134"/>
    <lineage>
        <taxon>Eukaryota</taxon>
        <taxon>Fungi</taxon>
        <taxon>Dikarya</taxon>
        <taxon>Ascomycota</taxon>
        <taxon>Pezizomycotina</taxon>
        <taxon>Sordariomycetes</taxon>
        <taxon>Hypocreomycetidae</taxon>
        <taxon>Hypocreales</taxon>
        <taxon>Nectriaceae</taxon>
        <taxon>Fusarium</taxon>
        <taxon>Fusarium staphyleae species complex</taxon>
    </lineage>
</organism>
<dbReference type="AlphaFoldDB" id="A0A8H4U6A9"/>
<gene>
    <name evidence="5" type="ORF">FZEAL_10056</name>
</gene>
<evidence type="ECO:0000256" key="1">
    <source>
        <dbReference type="PIRSR" id="PIRSR640198-1"/>
    </source>
</evidence>
<accession>A0A8H4U6A9</accession>